<evidence type="ECO:0000259" key="1">
    <source>
        <dbReference type="Pfam" id="PF00027"/>
    </source>
</evidence>
<keyword evidence="3" id="KW-1185">Reference proteome</keyword>
<dbReference type="InterPro" id="IPR000595">
    <property type="entry name" value="cNMP-bd_dom"/>
</dbReference>
<dbReference type="AlphaFoldDB" id="H2BQK1"/>
<dbReference type="OrthoDB" id="758145at2"/>
<accession>H2BQK1</accession>
<name>H2BQK1_GILLR</name>
<dbReference type="InterPro" id="IPR018490">
    <property type="entry name" value="cNMP-bd_dom_sf"/>
</dbReference>
<dbReference type="EMBL" id="JH594605">
    <property type="protein sequence ID" value="EHQ04170.1"/>
    <property type="molecule type" value="Genomic_DNA"/>
</dbReference>
<sequence>MFNVLFETVADIMDMPDADRLLCYQYFEPVFFPKNTIIESAGKIPQHQYFIVNGIMRNFYIDELGKEITTDMNNEPRFFTSYNHFANKTISNENIECITECSLLRIKRDNEDILYSESIILGKYTILLFQQIIEKEKKRINELSTLNAKERYLKFIGNNPNVLKCVPLQYIASYLGIKPETISRIRRDLIS</sequence>
<dbReference type="Gene3D" id="2.60.120.10">
    <property type="entry name" value="Jelly Rolls"/>
    <property type="match status" value="1"/>
</dbReference>
<gene>
    <name evidence="2" type="ORF">Gilli_0007</name>
</gene>
<dbReference type="Proteomes" id="UP000003844">
    <property type="component" value="Unassembled WGS sequence"/>
</dbReference>
<proteinExistence type="predicted"/>
<feature type="domain" description="Cyclic nucleotide-binding" evidence="1">
    <location>
        <begin position="30"/>
        <end position="110"/>
    </location>
</feature>
<dbReference type="HOGENOM" id="CLU_075053_9_2_10"/>
<dbReference type="eggNOG" id="COG0664">
    <property type="taxonomic scope" value="Bacteria"/>
</dbReference>
<protein>
    <submittedName>
        <fullName evidence="2">Putative transcriptional regulator, Crp/Fnr family</fullName>
    </submittedName>
</protein>
<dbReference type="InterPro" id="IPR014710">
    <property type="entry name" value="RmlC-like_jellyroll"/>
</dbReference>
<dbReference type="Pfam" id="PF00027">
    <property type="entry name" value="cNMP_binding"/>
    <property type="match status" value="1"/>
</dbReference>
<dbReference type="STRING" id="865937.Gilli_0007"/>
<evidence type="ECO:0000313" key="2">
    <source>
        <dbReference type="EMBL" id="EHQ04170.1"/>
    </source>
</evidence>
<reference evidence="3" key="1">
    <citation type="journal article" date="2012" name="Stand. Genomic Sci.">
        <title>Genome sequence of the Antarctic rhodopsins-containing flavobacterium Gillisia limnaea type strain (R-8282(T)).</title>
        <authorList>
            <person name="Riedel T."/>
            <person name="Held B."/>
            <person name="Nolan M."/>
            <person name="Lucas S."/>
            <person name="Lapidus A."/>
            <person name="Tice H."/>
            <person name="Del Rio T.G."/>
            <person name="Cheng J.F."/>
            <person name="Han C."/>
            <person name="Tapia R."/>
            <person name="Goodwin L.A."/>
            <person name="Pitluck S."/>
            <person name="Liolios K."/>
            <person name="Mavromatis K."/>
            <person name="Pagani I."/>
            <person name="Ivanova N."/>
            <person name="Mikhailova N."/>
            <person name="Pati A."/>
            <person name="Chen A."/>
            <person name="Palaniappan K."/>
            <person name="Land M."/>
            <person name="Rohde M."/>
            <person name="Tindall B.J."/>
            <person name="Detter J.C."/>
            <person name="Goker M."/>
            <person name="Bristow J."/>
            <person name="Eisen J.A."/>
            <person name="Markowitz V."/>
            <person name="Hugenholtz P."/>
            <person name="Kyrpides N.C."/>
            <person name="Klenk H.P."/>
            <person name="Woyke T."/>
        </authorList>
    </citation>
    <scope>NUCLEOTIDE SEQUENCE [LARGE SCALE GENOMIC DNA]</scope>
    <source>
        <strain evidence="3">DSM 15749 / LMG 21470 / R-8282</strain>
    </source>
</reference>
<evidence type="ECO:0000313" key="3">
    <source>
        <dbReference type="Proteomes" id="UP000003844"/>
    </source>
</evidence>
<organism evidence="2 3">
    <name type="scientific">Gillisia limnaea (strain DSM 15749 / LMG 21470 / R-8282)</name>
    <dbReference type="NCBI Taxonomy" id="865937"/>
    <lineage>
        <taxon>Bacteria</taxon>
        <taxon>Pseudomonadati</taxon>
        <taxon>Bacteroidota</taxon>
        <taxon>Flavobacteriia</taxon>
        <taxon>Flavobacteriales</taxon>
        <taxon>Flavobacteriaceae</taxon>
        <taxon>Gillisia</taxon>
    </lineage>
</organism>
<dbReference type="SUPFAM" id="SSF51206">
    <property type="entry name" value="cAMP-binding domain-like"/>
    <property type="match status" value="1"/>
</dbReference>